<dbReference type="InterPro" id="IPR008979">
    <property type="entry name" value="Galactose-bd-like_sf"/>
</dbReference>
<dbReference type="InterPro" id="IPR000421">
    <property type="entry name" value="FA58C"/>
</dbReference>
<feature type="chain" id="PRO_5046851013" description="Fibropellin-1" evidence="15">
    <location>
        <begin position="26"/>
        <end position="3566"/>
    </location>
</feature>
<name>A0ABP1QKG2_9HEXA</name>
<protein>
    <recommendedName>
        <fullName evidence="25">Fibropellin-1</fullName>
    </recommendedName>
</protein>
<feature type="compositionally biased region" description="Polar residues" evidence="13">
    <location>
        <begin position="3557"/>
        <end position="3566"/>
    </location>
</feature>
<dbReference type="InterPro" id="IPR009030">
    <property type="entry name" value="Growth_fac_rcpt_cys_sf"/>
</dbReference>
<feature type="disulfide bond" evidence="10">
    <location>
        <begin position="2049"/>
        <end position="2058"/>
    </location>
</feature>
<dbReference type="InterPro" id="IPR016186">
    <property type="entry name" value="C-type_lectin-like/link_sf"/>
</dbReference>
<feature type="disulfide bond" evidence="10">
    <location>
        <begin position="3344"/>
        <end position="3361"/>
    </location>
</feature>
<dbReference type="PANTHER" id="PTHR24033">
    <property type="entry name" value="EGF-LIKE DOMAIN-CONTAINING PROTEIN"/>
    <property type="match status" value="1"/>
</dbReference>
<dbReference type="InterPro" id="IPR002172">
    <property type="entry name" value="LDrepeatLR_classA_rpt"/>
</dbReference>
<dbReference type="SUPFAM" id="SSF49854">
    <property type="entry name" value="Spermadhesin, CUB domain"/>
    <property type="match status" value="3"/>
</dbReference>
<feature type="domain" description="Sushi" evidence="22">
    <location>
        <begin position="610"/>
        <end position="670"/>
    </location>
</feature>
<dbReference type="InterPro" id="IPR035976">
    <property type="entry name" value="Sushi/SCR/CCP_sf"/>
</dbReference>
<dbReference type="InterPro" id="IPR000152">
    <property type="entry name" value="EGF-type_Asp/Asn_hydroxyl_site"/>
</dbReference>
<comment type="caution">
    <text evidence="23">The sequence shown here is derived from an EMBL/GenBank/DDBJ whole genome shotgun (WGS) entry which is preliminary data.</text>
</comment>
<feature type="domain" description="CUB" evidence="16">
    <location>
        <begin position="437"/>
        <end position="549"/>
    </location>
</feature>
<evidence type="ECO:0000256" key="4">
    <source>
        <dbReference type="ARBA" id="ARBA00022729"/>
    </source>
</evidence>
<feature type="disulfide bond" evidence="12">
    <location>
        <begin position="550"/>
        <end position="593"/>
    </location>
</feature>
<dbReference type="InterPro" id="IPR013032">
    <property type="entry name" value="EGF-like_CS"/>
</dbReference>
<dbReference type="InterPro" id="IPR011641">
    <property type="entry name" value="Tyr-kin_ephrin_A/B_rcpt-like"/>
</dbReference>
<feature type="disulfide bond" evidence="10">
    <location>
        <begin position="2549"/>
        <end position="2558"/>
    </location>
</feature>
<keyword evidence="6 14" id="KW-1133">Transmembrane helix</keyword>
<feature type="domain" description="EGF-like" evidence="19">
    <location>
        <begin position="2371"/>
        <end position="2407"/>
    </location>
</feature>
<dbReference type="SMART" id="SM00179">
    <property type="entry name" value="EGF_CA"/>
    <property type="match status" value="15"/>
</dbReference>
<feature type="disulfide bond" evidence="12">
    <location>
        <begin position="673"/>
        <end position="716"/>
    </location>
</feature>
<reference evidence="23 24" key="1">
    <citation type="submission" date="2024-08" db="EMBL/GenBank/DDBJ databases">
        <authorList>
            <person name="Cucini C."/>
            <person name="Frati F."/>
        </authorList>
    </citation>
    <scope>NUCLEOTIDE SEQUENCE [LARGE SCALE GENOMIC DNA]</scope>
</reference>
<feature type="disulfide bond" evidence="11">
    <location>
        <begin position="178"/>
        <end position="196"/>
    </location>
</feature>
<dbReference type="Pfam" id="PF00084">
    <property type="entry name" value="Sushi"/>
    <property type="match status" value="4"/>
</dbReference>
<feature type="disulfide bond" evidence="10">
    <location>
        <begin position="2222"/>
        <end position="2232"/>
    </location>
</feature>
<dbReference type="InterPro" id="IPR051830">
    <property type="entry name" value="NOTCH_homolog"/>
</dbReference>
<evidence type="ECO:0000256" key="7">
    <source>
        <dbReference type="ARBA" id="ARBA00023157"/>
    </source>
</evidence>
<feature type="disulfide bond" evidence="10">
    <location>
        <begin position="2319"/>
        <end position="2328"/>
    </location>
</feature>
<feature type="domain" description="C-type lectin" evidence="20">
    <location>
        <begin position="41"/>
        <end position="167"/>
    </location>
</feature>
<dbReference type="SUPFAM" id="SSF57196">
    <property type="entry name" value="EGF/Laminin"/>
    <property type="match status" value="8"/>
</dbReference>
<feature type="domain" description="EGF-like" evidence="19">
    <location>
        <begin position="790"/>
        <end position="828"/>
    </location>
</feature>
<feature type="domain" description="HYR" evidence="21">
    <location>
        <begin position="1551"/>
        <end position="1634"/>
    </location>
</feature>
<evidence type="ECO:0000259" key="16">
    <source>
        <dbReference type="PROSITE" id="PS01180"/>
    </source>
</evidence>
<feature type="domain" description="Sushi" evidence="22">
    <location>
        <begin position="1050"/>
        <end position="1109"/>
    </location>
</feature>
<dbReference type="Gene3D" id="2.10.50.10">
    <property type="entry name" value="Tumor Necrosis Factor Receptor, subunit A, domain 2"/>
    <property type="match status" value="5"/>
</dbReference>
<keyword evidence="3 14" id="KW-0812">Transmembrane</keyword>
<feature type="domain" description="CUB" evidence="16">
    <location>
        <begin position="324"/>
        <end position="436"/>
    </location>
</feature>
<feature type="disulfide bond" evidence="10">
    <location>
        <begin position="2206"/>
        <end position="2215"/>
    </location>
</feature>
<feature type="disulfide bond" evidence="10">
    <location>
        <begin position="3400"/>
        <end position="3409"/>
    </location>
</feature>
<feature type="disulfide bond" evidence="10">
    <location>
        <begin position="2473"/>
        <end position="2482"/>
    </location>
</feature>
<keyword evidence="7 10" id="KW-1015">Disulfide bond</keyword>
<dbReference type="SMART" id="SM00042">
    <property type="entry name" value="CUB"/>
    <property type="match status" value="3"/>
</dbReference>
<feature type="domain" description="F5/8 type C" evidence="17">
    <location>
        <begin position="1299"/>
        <end position="1445"/>
    </location>
</feature>
<dbReference type="Gene3D" id="2.10.25.10">
    <property type="entry name" value="Laminin"/>
    <property type="match status" value="15"/>
</dbReference>
<dbReference type="Gene3D" id="2.60.120.260">
    <property type="entry name" value="Galactose-binding domain-like"/>
    <property type="match status" value="2"/>
</dbReference>
<dbReference type="PROSITE" id="PS50022">
    <property type="entry name" value="FA58C_3"/>
    <property type="match status" value="2"/>
</dbReference>
<dbReference type="SUPFAM" id="SSF56436">
    <property type="entry name" value="C-type lectin-like"/>
    <property type="match status" value="1"/>
</dbReference>
<dbReference type="PROSITE" id="PS50026">
    <property type="entry name" value="EGF_3"/>
    <property type="match status" value="17"/>
</dbReference>
<feature type="domain" description="EGF-like" evidence="19">
    <location>
        <begin position="3336"/>
        <end position="3375"/>
    </location>
</feature>
<dbReference type="CDD" id="cd00041">
    <property type="entry name" value="CUB"/>
    <property type="match status" value="3"/>
</dbReference>
<evidence type="ECO:0000256" key="8">
    <source>
        <dbReference type="ARBA" id="ARBA00023180"/>
    </source>
</evidence>
<evidence type="ECO:0000256" key="1">
    <source>
        <dbReference type="ARBA" id="ARBA00010241"/>
    </source>
</evidence>
<evidence type="ECO:0008006" key="25">
    <source>
        <dbReference type="Google" id="ProtNLM"/>
    </source>
</evidence>
<evidence type="ECO:0000256" key="2">
    <source>
        <dbReference type="ARBA" id="ARBA00022536"/>
    </source>
</evidence>
<dbReference type="SUPFAM" id="SSF57535">
    <property type="entry name" value="Complement control module/SCR domain"/>
    <property type="match status" value="6"/>
</dbReference>
<dbReference type="Pfam" id="PF07699">
    <property type="entry name" value="Ephrin_rec_like"/>
    <property type="match status" value="7"/>
</dbReference>
<dbReference type="SMART" id="SM00034">
    <property type="entry name" value="CLECT"/>
    <property type="match status" value="1"/>
</dbReference>
<feature type="disulfide bond" evidence="12">
    <location>
        <begin position="702"/>
        <end position="729"/>
    </location>
</feature>
<evidence type="ECO:0000256" key="15">
    <source>
        <dbReference type="SAM" id="SignalP"/>
    </source>
</evidence>
<dbReference type="Pfam" id="PF00008">
    <property type="entry name" value="EGF"/>
    <property type="match status" value="3"/>
</dbReference>
<feature type="disulfide bond" evidence="10">
    <location>
        <begin position="2127"/>
        <end position="2136"/>
    </location>
</feature>
<keyword evidence="12" id="KW-0768">Sushi</keyword>
<dbReference type="SUPFAM" id="SSF57184">
    <property type="entry name" value="Growth factor receptor domain"/>
    <property type="match status" value="5"/>
</dbReference>
<feature type="disulfide bond" evidence="10">
    <location>
        <begin position="2281"/>
        <end position="2290"/>
    </location>
</feature>
<organism evidence="23 24">
    <name type="scientific">Orchesella dallaii</name>
    <dbReference type="NCBI Taxonomy" id="48710"/>
    <lineage>
        <taxon>Eukaryota</taxon>
        <taxon>Metazoa</taxon>
        <taxon>Ecdysozoa</taxon>
        <taxon>Arthropoda</taxon>
        <taxon>Hexapoda</taxon>
        <taxon>Collembola</taxon>
        <taxon>Entomobryomorpha</taxon>
        <taxon>Entomobryoidea</taxon>
        <taxon>Orchesellidae</taxon>
        <taxon>Orchesellinae</taxon>
        <taxon>Orchesella</taxon>
    </lineage>
</organism>
<dbReference type="InterPro" id="IPR001791">
    <property type="entry name" value="Laminin_G"/>
</dbReference>
<dbReference type="SUPFAM" id="SSF49899">
    <property type="entry name" value="Concanavalin A-like lectins/glucanases"/>
    <property type="match status" value="1"/>
</dbReference>
<dbReference type="CDD" id="cd00033">
    <property type="entry name" value="CCP"/>
    <property type="match status" value="4"/>
</dbReference>
<evidence type="ECO:0000259" key="17">
    <source>
        <dbReference type="PROSITE" id="PS50022"/>
    </source>
</evidence>
<evidence type="ECO:0000256" key="12">
    <source>
        <dbReference type="PROSITE-ProRule" id="PRU00302"/>
    </source>
</evidence>
<dbReference type="InterPro" id="IPR003410">
    <property type="entry name" value="HYR_dom"/>
</dbReference>
<feature type="domain" description="EGF-like" evidence="19">
    <location>
        <begin position="2447"/>
        <end position="2483"/>
    </location>
</feature>
<dbReference type="InterPro" id="IPR023415">
    <property type="entry name" value="LDLR_class-A_CS"/>
</dbReference>
<feature type="disulfide bond" evidence="11">
    <location>
        <begin position="190"/>
        <end position="205"/>
    </location>
</feature>
<dbReference type="InterPro" id="IPR018097">
    <property type="entry name" value="EGF_Ca-bd_CS"/>
</dbReference>
<feature type="disulfide bond" evidence="10">
    <location>
        <begin position="2397"/>
        <end position="2406"/>
    </location>
</feature>
<feature type="domain" description="EGF-like" evidence="19">
    <location>
        <begin position="2255"/>
        <end position="2291"/>
    </location>
</feature>
<dbReference type="Pfam" id="PF00754">
    <property type="entry name" value="F5_F8_type_C"/>
    <property type="match status" value="2"/>
</dbReference>
<dbReference type="Gene3D" id="2.10.70.10">
    <property type="entry name" value="Complement Module, domain 1"/>
    <property type="match status" value="6"/>
</dbReference>
<dbReference type="Pfam" id="PF12661">
    <property type="entry name" value="hEGF"/>
    <property type="match status" value="3"/>
</dbReference>
<dbReference type="PROSITE" id="PS50025">
    <property type="entry name" value="LAM_G_DOMAIN"/>
    <property type="match status" value="1"/>
</dbReference>
<dbReference type="SUPFAM" id="SSF57424">
    <property type="entry name" value="LDL receptor-like module"/>
    <property type="match status" value="1"/>
</dbReference>
<evidence type="ECO:0000256" key="3">
    <source>
        <dbReference type="ARBA" id="ARBA00022692"/>
    </source>
</evidence>
<dbReference type="SMART" id="SM00032">
    <property type="entry name" value="CCP"/>
    <property type="match status" value="9"/>
</dbReference>
<feature type="domain" description="EGF-like" evidence="19">
    <location>
        <begin position="2409"/>
        <end position="2445"/>
    </location>
</feature>
<dbReference type="InterPro" id="IPR036055">
    <property type="entry name" value="LDL_receptor-like_sf"/>
</dbReference>
<feature type="domain" description="Sushi" evidence="22">
    <location>
        <begin position="671"/>
        <end position="731"/>
    </location>
</feature>
<evidence type="ECO:0000256" key="5">
    <source>
        <dbReference type="ARBA" id="ARBA00022737"/>
    </source>
</evidence>
<dbReference type="InterPro" id="IPR049883">
    <property type="entry name" value="NOTCH1_EGF-like"/>
</dbReference>
<feature type="disulfide bond" evidence="10">
    <location>
        <begin position="3378"/>
        <end position="3388"/>
    </location>
</feature>
<dbReference type="Pfam" id="PF00057">
    <property type="entry name" value="Ldl_recept_a"/>
    <property type="match status" value="1"/>
</dbReference>
<keyword evidence="5" id="KW-0677">Repeat</keyword>
<dbReference type="SMART" id="SM00192">
    <property type="entry name" value="LDLa"/>
    <property type="match status" value="1"/>
</dbReference>
<feature type="domain" description="EGF-like" evidence="19">
    <location>
        <begin position="2523"/>
        <end position="2559"/>
    </location>
</feature>
<feature type="domain" description="EGF-like" evidence="19">
    <location>
        <begin position="2139"/>
        <end position="2178"/>
    </location>
</feature>
<dbReference type="Pfam" id="PF00431">
    <property type="entry name" value="CUB"/>
    <property type="match status" value="3"/>
</dbReference>
<evidence type="ECO:0000256" key="6">
    <source>
        <dbReference type="ARBA" id="ARBA00022989"/>
    </source>
</evidence>
<dbReference type="Pfam" id="PF02494">
    <property type="entry name" value="HYR"/>
    <property type="match status" value="2"/>
</dbReference>
<comment type="caution">
    <text evidence="10">Lacks conserved residue(s) required for the propagation of feature annotation.</text>
</comment>
<feature type="disulfide bond" evidence="10">
    <location>
        <begin position="2511"/>
        <end position="2520"/>
    </location>
</feature>
<feature type="domain" description="CUB" evidence="16">
    <location>
        <begin position="196"/>
        <end position="320"/>
    </location>
</feature>
<feature type="domain" description="Sushi" evidence="22">
    <location>
        <begin position="548"/>
        <end position="609"/>
    </location>
</feature>
<dbReference type="PANTHER" id="PTHR24033:SF233">
    <property type="entry name" value="FIBROPELLIN-1"/>
    <property type="match status" value="1"/>
</dbReference>
<feature type="disulfide bond" evidence="11">
    <location>
        <begin position="171"/>
        <end position="183"/>
    </location>
</feature>
<feature type="domain" description="Laminin G" evidence="18">
    <location>
        <begin position="2572"/>
        <end position="2749"/>
    </location>
</feature>
<feature type="domain" description="EGF-like" evidence="19">
    <location>
        <begin position="2485"/>
        <end position="2521"/>
    </location>
</feature>
<evidence type="ECO:0000259" key="18">
    <source>
        <dbReference type="PROSITE" id="PS50025"/>
    </source>
</evidence>
<feature type="disulfide bond" evidence="10">
    <location>
        <begin position="2340"/>
        <end position="2357"/>
    </location>
</feature>
<evidence type="ECO:0000313" key="23">
    <source>
        <dbReference type="EMBL" id="CAL8106382.1"/>
    </source>
</evidence>
<accession>A0ABP1QKG2</accession>
<dbReference type="InterPro" id="IPR000859">
    <property type="entry name" value="CUB_dom"/>
</dbReference>
<keyword evidence="8" id="KW-0325">Glycoprotein</keyword>
<feature type="disulfide bond" evidence="10">
    <location>
        <begin position="2243"/>
        <end position="2252"/>
    </location>
</feature>
<dbReference type="PROSITE" id="PS50068">
    <property type="entry name" value="LDLRA_2"/>
    <property type="match status" value="1"/>
</dbReference>
<feature type="disulfide bond" evidence="9">
    <location>
        <begin position="437"/>
        <end position="464"/>
    </location>
</feature>
<dbReference type="CDD" id="cd00054">
    <property type="entry name" value="EGF_CA"/>
    <property type="match status" value="11"/>
</dbReference>
<dbReference type="SMART" id="SM00181">
    <property type="entry name" value="EGF"/>
    <property type="match status" value="19"/>
</dbReference>
<dbReference type="PROSITE" id="PS00022">
    <property type="entry name" value="EGF_1"/>
    <property type="match status" value="15"/>
</dbReference>
<dbReference type="PROSITE" id="PS01186">
    <property type="entry name" value="EGF_2"/>
    <property type="match status" value="12"/>
</dbReference>
<feature type="signal peptide" evidence="15">
    <location>
        <begin position="1"/>
        <end position="25"/>
    </location>
</feature>
<evidence type="ECO:0000259" key="20">
    <source>
        <dbReference type="PROSITE" id="PS50041"/>
    </source>
</evidence>
<dbReference type="PROSITE" id="PS50923">
    <property type="entry name" value="SUSHI"/>
    <property type="match status" value="6"/>
</dbReference>
<dbReference type="SMART" id="SM00231">
    <property type="entry name" value="FA58C"/>
    <property type="match status" value="2"/>
</dbReference>
<evidence type="ECO:0000256" key="13">
    <source>
        <dbReference type="SAM" id="MobiDB-lite"/>
    </source>
</evidence>
<evidence type="ECO:0000259" key="22">
    <source>
        <dbReference type="PROSITE" id="PS50923"/>
    </source>
</evidence>
<evidence type="ECO:0000256" key="14">
    <source>
        <dbReference type="SAM" id="Phobius"/>
    </source>
</evidence>
<keyword evidence="4 15" id="KW-0732">Signal</keyword>
<dbReference type="PROSITE" id="PS50041">
    <property type="entry name" value="C_TYPE_LECTIN_2"/>
    <property type="match status" value="1"/>
</dbReference>
<dbReference type="Pfam" id="PF07645">
    <property type="entry name" value="EGF_CA"/>
    <property type="match status" value="2"/>
</dbReference>
<feature type="domain" description="F5/8 type C" evidence="17">
    <location>
        <begin position="827"/>
        <end position="978"/>
    </location>
</feature>
<dbReference type="Gene3D" id="3.10.100.10">
    <property type="entry name" value="Mannose-Binding Protein A, subunit A"/>
    <property type="match status" value="1"/>
</dbReference>
<evidence type="ECO:0000259" key="21">
    <source>
        <dbReference type="PROSITE" id="PS50825"/>
    </source>
</evidence>
<dbReference type="InterPro" id="IPR000436">
    <property type="entry name" value="Sushi_SCR_CCP_dom"/>
</dbReference>
<feature type="disulfide bond" evidence="10">
    <location>
        <begin position="2359"/>
        <end position="2368"/>
    </location>
</feature>
<comment type="similarity">
    <text evidence="1">Belongs to the neurexin family.</text>
</comment>
<dbReference type="PROSITE" id="PS01180">
    <property type="entry name" value="CUB"/>
    <property type="match status" value="3"/>
</dbReference>
<evidence type="ECO:0000256" key="10">
    <source>
        <dbReference type="PROSITE-ProRule" id="PRU00076"/>
    </source>
</evidence>
<feature type="domain" description="EGF-like" evidence="19">
    <location>
        <begin position="2099"/>
        <end position="2137"/>
    </location>
</feature>
<dbReference type="Pfam" id="PF13385">
    <property type="entry name" value="Laminin_G_3"/>
    <property type="match status" value="1"/>
</dbReference>
<keyword evidence="24" id="KW-1185">Reference proteome</keyword>
<feature type="domain" description="EGF-like" evidence="19">
    <location>
        <begin position="2061"/>
        <end position="2097"/>
    </location>
</feature>
<dbReference type="InterPro" id="IPR001304">
    <property type="entry name" value="C-type_lectin-like"/>
</dbReference>
<feature type="domain" description="Sushi" evidence="22">
    <location>
        <begin position="1186"/>
        <end position="1249"/>
    </location>
</feature>
<keyword evidence="2 10" id="KW-0245">EGF-like domain</keyword>
<dbReference type="PROSITE" id="PS01187">
    <property type="entry name" value="EGF_CA"/>
    <property type="match status" value="5"/>
</dbReference>
<evidence type="ECO:0000256" key="9">
    <source>
        <dbReference type="PROSITE-ProRule" id="PRU00059"/>
    </source>
</evidence>
<dbReference type="InterPro" id="IPR016187">
    <property type="entry name" value="CTDL_fold"/>
</dbReference>
<feature type="disulfide bond" evidence="10">
    <location>
        <begin position="2087"/>
        <end position="2096"/>
    </location>
</feature>
<sequence length="3566" mass="388717">MRSSWRTPATVVAAAYTILITLVNSQDPPPLFQCPNGWELHELHCYKYFSIRHSWERAGQLCQKYGSELVEVDSWSSHNWTLALAKRFSHGDPNFWLGYNTLDDLRTNTLDSASGSLLSQYAGFWAETQPQTKAGKCVQSSTGSSTVKSLQSWELTKCENLMPFVCKSPACPKGSYLCSNGKCINNAFRCDKQDDCGDSSDELDCPELCRFYKTSVGAFVESPGFPSRYPSLSDCKWTLEAPEGHSIVLQFSEFETEKGFDTVQVLGGARTETAAVSISTLSGRLNSSAVFTSASNFMIVKFRSDASVEKKGFRATWKTEPQSCGGSLRATSHSQVLTSPGYPNSYPGGLECVYVISAPPGKLITLKVEDFGLVSPRDSLLIRDGDTPSASKLALLTGPASENPRYITSTGSKLYLYLTTSGNGGTPGFQLKYYQGCEQVLTVANGSISSPAFGLSSYPSNQECTYLIKRPKGGPLSLRFTHFDLDDGDFVQVHDGPTTDSLRLHSGNGFSGRTLPKLTLTAESGEMTVRFVTDSLRTKNGFRAVFSADCPVLRPGKGALASSRDIAFGTLVTFTCPTGQEFATGQQKIITECRPGGQWSVDYIPDCQEVYCGPVPQISNGFAIGSTNVTYLGTATYQCYAGFAFPSSKATEVITCLASGKWEKLPLCLASQCPPLPETPNAKQNILSGGGRSYGTIVRFDCDPGYIRNGPPTLLCMSNGTWSGDVPTCSRKQCHQVPKIKHGFVAEADREFYFDDEARVQCQKGYRLLGNSVVKCGPDQIFEDLPVCEDIDECANSQCDLASTECTNVPGSFYCKCLKGFSPSLDCRNVGDLGLSSGSIPDTAITVSSAQDEFPKEFVRLTTSTEFGWCGTNFNKGNNWVLVDLKAPTVVRGFRTQGVTRPEQGIAYASGIRVQYTDDLTDVFKDYTNPDGSSVEFRILEPTLSVLNFPVPIEARYVRLIIQDFVHAPCLQLELMGCTRMECMDDNECALNNGGCHQKCVNSPGSFSCGCNVGYELYADNGTAGFFIESSETGLKDGDMHRVNKTCVPKMCPTLIAPDNGLLLSTKDKHHFGDSVSFQCNFGFVIAGNYGLTCTSTGAWNGTVPQCDPAKCVPLQDEPGEGLSVNRPDPDEILIGFQENVTFTCAQDGRPLRSSLTAPFRQCVYDPKPGFPDYWLSGAAPECPKVDCGFPVETPGAQYGRFTDTYFESNFYFGCEDTFKLAGQSSKNDNIVRCQANGVWDFGNLRCEGPVCEDPSRPPDGIQISQTYEQGAEVMFDCLKPGYIPINPLPVTCQRYAECRVIKPLGLTSGAIPDTAINVTSYRPNYEGRNIRLNSATGWCGTQEAFTYATIDLGKVHRVKAILVKGVITNDVVGRPTEIRFFYKKEENENFHVYFPNFNLTHRDPGNFGELAMITLPTSVTARFVILGIVNHLENACMKFELLGCEDEGEDAAQLGWDNGFPMCVDNEPPVFDNCPDHSIIVQKGPNGLEPINFPEPTATDNSGMLARMEIRPQGFKMPLYVFEDMLVEYLAFDFDGNVAICHINITVPDDTPPQLSCPQSYVVELLDKQASYQVYFNETRRRINATDASGPVTVNFIPESSIIPVGGFENVTVVANDKHGNQATCHFQVSVQATPCVDWELSPPANGNLNCVTSSDGLQCLATCKNGFRFTDGEPMKTFNCRDKTRSWHPSRVVPDCVSEDTEMARYQVDSVIKYRANGAVPASCLPQYADFLKAPQLNLNTILSQRCSAVNVNMNVSFVDSKPVLLDENVVQFTYVLEVTPTVKQTQLYDLCGSTLNLIFDLSVPYASAVLEPLLNVSSVANQCPPLRALTSKIGRGFTCGTGEVLNTETSTVPRCLHCPAGTFAAEGERECVSCPRGFYQSRPRQGACSKCPPGTFTRETGSKSIDECVPVCGFGTYSPTGLVPCLECPRNSYTGAPPADGFKECTACPPKTFTYQPAAPGPENCRAKCQPGTYSPTGLAPCAPCPAGFHQSREGLTRCNECAPEFTTLKPGAQSREECVPVQCNEEYCTNGGLCLPQNHGPTCVCPAGFTGDRCEQDIDECESAPCYNAATCVDEPQGYRCVCPPGYTGINCQDQEPNCKNDTCPEQAMCKTEPGLGNHTCLCKNGYTGTNCDITVNPCTSGPNPCENNAKCVPLQQGRFRCECQPGWEGPLCEANIDDCAELPCLLNANCTDLVNDFDCDCPKGFSGKRCESKVDLCGNSPCMHGICVDRLFEYECVCDPGWKGDACDININECSTDPCLNNGECIDEVGDFKCVCEAEYTGKRCQHRVDDCLSNPCQNQGTCMDRVNGFECLCRPGFVGLQCEAEIDECLSNPCDPEGTENCVDLDNKYQCQCRPGFSGEQCETNTDECENDPCLNGGTCVDGVNSFSCRCLPGWSGQFCEEDISYCESTPCQNDAQCINLFQDYFCVCPSGTDGKQCETAPDRCIGDPCMNSGSCKDYGSGLNCTCPSDFNGIGCQYEFDACAEGVCQNGATCVDKGAGYKCLCPEGYTGRNCDQSIPHCKANSCPPTATCVDLSDGFYCKCPFNLTGEDCRKTIQVDYDLVFTDEEGTGSAQQFIPFQVNKEFAGFSLGLWVKFTHNDDTGTFLNYYVVKSPISIRERRLAIQAHSAGMLVSLFNDETEVYLPFREYAPVNDGQWHHVVLIYDKSNSSLVLITDGLIAGKSEGYGQGKSLPEFGWISLGAPASESGRAPQDSGFIGSLSRVQAWKRPLDLTKEIQKQVRGCRTEPVIYQGLILPWNGYDKISGGVERVVPSTCGDRVCPPGMSGARCDVMVMDKTPPQVTHCPGSMWVITRNGSATVTWDEPVFTDNVGVVKVEEKQGFRPGQTLLWGNYDIAYVAYDQAGNNAMCKFKVYVLAEFCPALSDPDGGASQCTGWGPGGHFKACEITCNSGLKFSQSIPKFYACGAEGFWHPSQDIERPLVFPACTASRPAQRVFKIKIQFPSAGLCNEAGQGVLRERIKLAIAKLNQDWRFCASKSKDGAECQDLNIGVLCDRKSRSLRAITKRQADNEDVYDVEISFPALSDPVTNVNTNERSNIKKLLQGLILENDAFDVRDVLPNTAADPTSLDLASDYACAPGHVVVGSDCVPCAAGSYYSNVNNTCEVCTVGTYQSETGKLQCLSCPSIAGKPGITKILGARSPKECKERCPAGKYFDESSELCKSCGYGQYQPEEGQFSCKLCGLGKTTQKMDAVSELECRDECSSGHELSSEGICVACRRGTFRTQGIHPACVSCPIERTTQSTGATAIEDCTLPICRAGSYLNTTANRCQLCDRGYYQPDSQQTKCIQCPADTSTKTSGATKIDDCYNPCDVNGVETLCDPNAHCLHIPETGDYVCQCKPGFNGTGDTCIDLCEGFCHNEGTCHKDKKGQPFCECSGSFIGKQCMEKSDFAYIAGGIAAGVFFIIVLVLLIWMICHRSTKRREPKKLLAASTIPDPTAGSQVNFYYGAPSAAPYAESIAPSHHSTYAHYYDDEEDGWDMPNFYNETYMKEGYANGQLNSLARSNASIYGNKEDLYDRLRRHAYQGKKEKNGNDTTSDSDAQ</sequence>
<dbReference type="InterPro" id="IPR001881">
    <property type="entry name" value="EGF-like_Ca-bd_dom"/>
</dbReference>
<dbReference type="SUPFAM" id="SSF49785">
    <property type="entry name" value="Galactose-binding domain-like"/>
    <property type="match status" value="2"/>
</dbReference>
<feature type="domain" description="Sushi" evidence="22">
    <location>
        <begin position="732"/>
        <end position="790"/>
    </location>
</feature>
<feature type="disulfide bond" evidence="10">
    <location>
        <begin position="2168"/>
        <end position="2177"/>
    </location>
</feature>
<proteinExistence type="inferred from homology"/>
<feature type="domain" description="EGF-like" evidence="19">
    <location>
        <begin position="2180"/>
        <end position="2216"/>
    </location>
</feature>
<feature type="disulfide bond" evidence="10">
    <location>
        <begin position="2435"/>
        <end position="2444"/>
    </location>
</feature>
<dbReference type="InterPro" id="IPR035914">
    <property type="entry name" value="Sperma_CUB_dom_sf"/>
</dbReference>
<dbReference type="CDD" id="cd00112">
    <property type="entry name" value="LDLa"/>
    <property type="match status" value="1"/>
</dbReference>
<dbReference type="InterPro" id="IPR000742">
    <property type="entry name" value="EGF"/>
</dbReference>
<feature type="disulfide bond" evidence="10">
    <location>
        <begin position="2108"/>
        <end position="2125"/>
    </location>
</feature>
<dbReference type="SMART" id="SM01411">
    <property type="entry name" value="Ephrin_rec_like"/>
    <property type="match status" value="7"/>
</dbReference>
<feature type="region of interest" description="Disordered" evidence="13">
    <location>
        <begin position="3544"/>
        <end position="3566"/>
    </location>
</feature>
<evidence type="ECO:0000256" key="11">
    <source>
        <dbReference type="PROSITE-ProRule" id="PRU00124"/>
    </source>
</evidence>
<feature type="disulfide bond" evidence="12">
    <location>
        <begin position="1080"/>
        <end position="1107"/>
    </location>
</feature>
<dbReference type="PROSITE" id="PS00010">
    <property type="entry name" value="ASX_HYDROXYL"/>
    <property type="match status" value="11"/>
</dbReference>
<dbReference type="Pfam" id="PF25024">
    <property type="entry name" value="EGF_TEN"/>
    <property type="match status" value="1"/>
</dbReference>
<dbReference type="PROSITE" id="PS01209">
    <property type="entry name" value="LDLRA_1"/>
    <property type="match status" value="1"/>
</dbReference>
<feature type="domain" description="EGF-like" evidence="19">
    <location>
        <begin position="2218"/>
        <end position="2253"/>
    </location>
</feature>
<dbReference type="Proteomes" id="UP001642540">
    <property type="component" value="Unassembled WGS sequence"/>
</dbReference>
<feature type="transmembrane region" description="Helical" evidence="14">
    <location>
        <begin position="3415"/>
        <end position="3440"/>
    </location>
</feature>
<keyword evidence="14" id="KW-0472">Membrane</keyword>
<feature type="domain" description="HYR" evidence="21">
    <location>
        <begin position="2800"/>
        <end position="2882"/>
    </location>
</feature>
<dbReference type="PROSITE" id="PS50825">
    <property type="entry name" value="HYR"/>
    <property type="match status" value="3"/>
</dbReference>
<dbReference type="Gene3D" id="2.60.120.290">
    <property type="entry name" value="Spermadhesin, CUB domain"/>
    <property type="match status" value="3"/>
</dbReference>
<dbReference type="Gene3D" id="2.60.120.200">
    <property type="match status" value="1"/>
</dbReference>
<evidence type="ECO:0000313" key="24">
    <source>
        <dbReference type="Proteomes" id="UP001642540"/>
    </source>
</evidence>
<feature type="domain" description="EGF-like" evidence="19">
    <location>
        <begin position="3376"/>
        <end position="3410"/>
    </location>
</feature>
<gene>
    <name evidence="23" type="ORF">ODALV1_LOCUS12343</name>
</gene>
<feature type="domain" description="EGF-like" evidence="19">
    <location>
        <begin position="2331"/>
        <end position="2369"/>
    </location>
</feature>
<dbReference type="EMBL" id="CAXLJM020000038">
    <property type="protein sequence ID" value="CAL8106382.1"/>
    <property type="molecule type" value="Genomic_DNA"/>
</dbReference>
<feature type="domain" description="HYR" evidence="21">
    <location>
        <begin position="1465"/>
        <end position="1550"/>
    </location>
</feature>
<feature type="domain" description="EGF-like" evidence="19">
    <location>
        <begin position="2293"/>
        <end position="2329"/>
    </location>
</feature>
<feature type="domain" description="EGF-like" evidence="19">
    <location>
        <begin position="2023"/>
        <end position="2059"/>
    </location>
</feature>
<evidence type="ECO:0000259" key="19">
    <source>
        <dbReference type="PROSITE" id="PS50026"/>
    </source>
</evidence>
<dbReference type="InterPro" id="IPR013320">
    <property type="entry name" value="ConA-like_dom_sf"/>
</dbReference>